<feature type="region of interest" description="Disordered" evidence="1">
    <location>
        <begin position="775"/>
        <end position="830"/>
    </location>
</feature>
<evidence type="ECO:0000313" key="2">
    <source>
        <dbReference type="EMBL" id="OCL15176.1"/>
    </source>
</evidence>
<feature type="compositionally biased region" description="Low complexity" evidence="1">
    <location>
        <begin position="76"/>
        <end position="96"/>
    </location>
</feature>
<feature type="compositionally biased region" description="Pro residues" evidence="1">
    <location>
        <begin position="370"/>
        <end position="393"/>
    </location>
</feature>
<feature type="compositionally biased region" description="Pro residues" evidence="1">
    <location>
        <begin position="1106"/>
        <end position="1115"/>
    </location>
</feature>
<feature type="region of interest" description="Disordered" evidence="1">
    <location>
        <begin position="285"/>
        <end position="328"/>
    </location>
</feature>
<dbReference type="AlphaFoldDB" id="A0A8E2FEQ9"/>
<keyword evidence="3" id="KW-1185">Reference proteome</keyword>
<feature type="region of interest" description="Disordered" evidence="1">
    <location>
        <begin position="366"/>
        <end position="458"/>
    </location>
</feature>
<name>A0A8E2FEQ9_9PEZI</name>
<feature type="compositionally biased region" description="Basic and acidic residues" evidence="1">
    <location>
        <begin position="779"/>
        <end position="794"/>
    </location>
</feature>
<accession>A0A8E2FEQ9</accession>
<feature type="region of interest" description="Disordered" evidence="1">
    <location>
        <begin position="702"/>
        <end position="724"/>
    </location>
</feature>
<feature type="region of interest" description="Disordered" evidence="1">
    <location>
        <begin position="629"/>
        <end position="664"/>
    </location>
</feature>
<feature type="compositionally biased region" description="Polar residues" evidence="1">
    <location>
        <begin position="1077"/>
        <end position="1092"/>
    </location>
</feature>
<feature type="compositionally biased region" description="Low complexity" evidence="1">
    <location>
        <begin position="39"/>
        <end position="64"/>
    </location>
</feature>
<protein>
    <submittedName>
        <fullName evidence="2">Uncharacterized protein</fullName>
    </submittedName>
</protein>
<dbReference type="OrthoDB" id="5408302at2759"/>
<feature type="compositionally biased region" description="Low complexity" evidence="1">
    <location>
        <begin position="440"/>
        <end position="451"/>
    </location>
</feature>
<gene>
    <name evidence="2" type="ORF">AOQ84DRAFT_428526</name>
</gene>
<sequence length="1215" mass="131598">MAPSNMFSYLRPHHKRTVSNPTSPDPSNAPAYQQIPAPSVHSSDHFTSSSRMQDNASLNSSSPVSPYPPILPPIPRVASQFHTPSQSSAISASQPQHYQQSQDAVKSGPITEDRGSRPALQSVPYESLSLNQDDTRIPARTTTFGGPSGYRTKAQRPDDQGMPATSNIASTPSSASYFNYSRSQSSLSTGAGDKQSVSVKPPTQPSNNNSYKPVKTRLNLRNPMSLLIRRRSGQTIENLSDESLISHRSQIIPAMTLPDDYDPRIRGKGVHDFSAPRQRRNFSYNDAYSDLTGPAGRTTALESDKDRLNTRTDGFDGKNSSGDYSPPKIEREHTPVFREHFDDDTSFEASQAAIRAETLANHDFLSRVSIPPPPARSPPPPPPIAKDSPPPVSHQPVLPAPIDTGLEFYESSTLSPVQESISPTSPKSPEQTPKKKKSTKTPPSTRSRATSVTDPSFIPAGLPAHLTSRASRFSFQISGNDDAQEKLLEERHKQKAAANAFKQARNSTNTLEDEYDEDMYDYNMDDDGFEEPIPMMGDEDDYNAMGTFTPGISAFDFSSIGLQLNNPLSPISMTGEALGTPLDVEGNAIGFAFSDSIPSKMHPSFAGNDTSDSGYSGPDVRGLGLVDFGSGPTGDHSRLTPAATPDDTDRLSGTTTFVDDDGTGDDLYFDDGMIEDPDQQSEEKFDEAVFDDPSHHLYARPAPEAKLNTQSQDIPSSVPPDASIVQISDKNHDTENKLPDHVDQTESALIHQTSKTHQSSSPNFESLQKYHSALADAANKAEADGRFRRHDSIDTGRNSSADDNDDEVASHGSHPSLIPDDSRYSRETSAFPSDFGTSSGFIEEDYDYSDYDSALEDDTMIAEANAEALANDYDGFYGQEFGFYASAQGEAQFANGGYFGASSIGRSISGRNAVREPNLTPITERSEYSTRNSYISLNHFGNSQQALPSPGIAQLARMSPYGFPDDDPDLSLSQLIKLRKGAFGGSNGSLGSSAGTSPRNSSPIAFQYYSRGASPITHLGMNAGEYDNGGPALEDVHDGGDEEDDDEALDAINAIDEEEEEDEDNENYEEDDEDENTTTNRESPTLTATNYASMADPASTLDEKPLPPLPIPPPLNLSTSFFHLVEQPTSPAPTSASAPRRQSLGLISPISTTSPMTPGGGRKAHSRKGSAADSVTYVREQDESGGDRWVLERRRTADTGELELIGREIVEGGRI</sequence>
<feature type="compositionally biased region" description="Low complexity" evidence="1">
    <location>
        <begin position="422"/>
        <end position="431"/>
    </location>
</feature>
<feature type="compositionally biased region" description="Basic and acidic residues" evidence="1">
    <location>
        <begin position="302"/>
        <end position="316"/>
    </location>
</feature>
<feature type="compositionally biased region" description="Polar residues" evidence="1">
    <location>
        <begin position="410"/>
        <end position="421"/>
    </location>
</feature>
<feature type="compositionally biased region" description="Low complexity" evidence="1">
    <location>
        <begin position="1127"/>
        <end position="1143"/>
    </location>
</feature>
<evidence type="ECO:0000256" key="1">
    <source>
        <dbReference type="SAM" id="MobiDB-lite"/>
    </source>
</evidence>
<reference evidence="2 3" key="1">
    <citation type="journal article" date="2016" name="Nat. Commun.">
        <title>Ectomycorrhizal ecology is imprinted in the genome of the dominant symbiotic fungus Cenococcum geophilum.</title>
        <authorList>
            <consortium name="DOE Joint Genome Institute"/>
            <person name="Peter M."/>
            <person name="Kohler A."/>
            <person name="Ohm R.A."/>
            <person name="Kuo A."/>
            <person name="Krutzmann J."/>
            <person name="Morin E."/>
            <person name="Arend M."/>
            <person name="Barry K.W."/>
            <person name="Binder M."/>
            <person name="Choi C."/>
            <person name="Clum A."/>
            <person name="Copeland A."/>
            <person name="Grisel N."/>
            <person name="Haridas S."/>
            <person name="Kipfer T."/>
            <person name="LaButti K."/>
            <person name="Lindquist E."/>
            <person name="Lipzen A."/>
            <person name="Maire R."/>
            <person name="Meier B."/>
            <person name="Mihaltcheva S."/>
            <person name="Molinier V."/>
            <person name="Murat C."/>
            <person name="Poggeler S."/>
            <person name="Quandt C.A."/>
            <person name="Sperisen C."/>
            <person name="Tritt A."/>
            <person name="Tisserant E."/>
            <person name="Crous P.W."/>
            <person name="Henrissat B."/>
            <person name="Nehls U."/>
            <person name="Egli S."/>
            <person name="Spatafora J.W."/>
            <person name="Grigoriev I.V."/>
            <person name="Martin F.M."/>
        </authorList>
    </citation>
    <scope>NUCLEOTIDE SEQUENCE [LARGE SCALE GENOMIC DNA]</scope>
    <source>
        <strain evidence="2 3">CBS 207.34</strain>
    </source>
</reference>
<dbReference type="Proteomes" id="UP000250140">
    <property type="component" value="Unassembled WGS sequence"/>
</dbReference>
<evidence type="ECO:0000313" key="3">
    <source>
        <dbReference type="Proteomes" id="UP000250140"/>
    </source>
</evidence>
<feature type="compositionally biased region" description="Pro residues" evidence="1">
    <location>
        <begin position="65"/>
        <end position="75"/>
    </location>
</feature>
<dbReference type="EMBL" id="KV748477">
    <property type="protein sequence ID" value="OCL15176.1"/>
    <property type="molecule type" value="Genomic_DNA"/>
</dbReference>
<proteinExistence type="predicted"/>
<feature type="region of interest" description="Disordered" evidence="1">
    <location>
        <begin position="1"/>
        <end position="214"/>
    </location>
</feature>
<organism evidence="2 3">
    <name type="scientific">Glonium stellatum</name>
    <dbReference type="NCBI Taxonomy" id="574774"/>
    <lineage>
        <taxon>Eukaryota</taxon>
        <taxon>Fungi</taxon>
        <taxon>Dikarya</taxon>
        <taxon>Ascomycota</taxon>
        <taxon>Pezizomycotina</taxon>
        <taxon>Dothideomycetes</taxon>
        <taxon>Pleosporomycetidae</taxon>
        <taxon>Gloniales</taxon>
        <taxon>Gloniaceae</taxon>
        <taxon>Glonium</taxon>
    </lineage>
</organism>
<feature type="region of interest" description="Disordered" evidence="1">
    <location>
        <begin position="1020"/>
        <end position="1186"/>
    </location>
</feature>
<feature type="compositionally biased region" description="Acidic residues" evidence="1">
    <location>
        <begin position="1040"/>
        <end position="1076"/>
    </location>
</feature>
<feature type="compositionally biased region" description="Polar residues" evidence="1">
    <location>
        <begin position="163"/>
        <end position="189"/>
    </location>
</feature>